<proteinExistence type="predicted"/>
<dbReference type="AlphaFoldDB" id="A0A9E8CLX3"/>
<reference evidence="1" key="1">
    <citation type="submission" date="2022-08" db="EMBL/GenBank/DDBJ databases">
        <title>Complete Genome Sequences of 2 Bosea sp. soil isolates.</title>
        <authorList>
            <person name="Alvarez Arevalo M."/>
            <person name="Sterndorff E.B."/>
            <person name="Faurdal D."/>
            <person name="Joergensen T.S."/>
            <person name="Weber T."/>
        </authorList>
    </citation>
    <scope>NUCLEOTIDE SEQUENCE</scope>
    <source>
        <strain evidence="1">NBC_00436</strain>
    </source>
</reference>
<gene>
    <name evidence="1" type="ORF">NWE54_06285</name>
</gene>
<dbReference type="EMBL" id="CP102774">
    <property type="protein sequence ID" value="UZF88392.1"/>
    <property type="molecule type" value="Genomic_DNA"/>
</dbReference>
<evidence type="ECO:0000313" key="1">
    <source>
        <dbReference type="EMBL" id="UZF88392.1"/>
    </source>
</evidence>
<protein>
    <submittedName>
        <fullName evidence="1">Uncharacterized protein</fullName>
    </submittedName>
</protein>
<accession>A0A9E8CLX3</accession>
<name>A0A9E8CLX3_9HYPH</name>
<organism evidence="1">
    <name type="scientific">Bosea sp. NBC_00436</name>
    <dbReference type="NCBI Taxonomy" id="2969620"/>
    <lineage>
        <taxon>Bacteria</taxon>
        <taxon>Pseudomonadati</taxon>
        <taxon>Pseudomonadota</taxon>
        <taxon>Alphaproteobacteria</taxon>
        <taxon>Hyphomicrobiales</taxon>
        <taxon>Boseaceae</taxon>
        <taxon>Bosea</taxon>
    </lineage>
</organism>
<sequence length="49" mass="5364">MAADAIATRSAPLAFKRAERVLNDRSDTMQQPDTHIAHIAGKSRFGARI</sequence>